<proteinExistence type="predicted"/>
<dbReference type="PANTHER" id="PTHR37538:SF1">
    <property type="entry name" value="BTB DOMAIN-CONTAINING PROTEIN"/>
    <property type="match status" value="1"/>
</dbReference>
<dbReference type="RefSeq" id="XP_046073208.1">
    <property type="nucleotide sequence ID" value="XM_046219008.1"/>
</dbReference>
<sequence>MNGFYWVWPETPPQTSPYTSRFITLRIGKSSNEYKVPEDFIQKYPNLSAKIRNFSSADEIPCLDDIDSEIGHTFVHFLYSGACETLGEKRNVWPEERNAEKYRHSILIYSAAVKYDIWGLVKLAKAQIRQMSANLPLSSLISNARELVDVLPNGDTWFLKFLRNKVLQAHEDNEDIFTRRGFFKGFGKHETLDPFLCQCIVEAYQNKVAKLKEQAQKAIGESIQEDSMSKEILLVEEEVNEDIPEPHNDDIGQAEETSSPTEAMKEPLGVKHGMSQIIPSENYATTLCPKEIQRPEEHMAEEFAQEDGVWDTMDASSLRKKDKKKGRKKSALLNVKENHASNGSDEW</sequence>
<feature type="region of interest" description="Disordered" evidence="1">
    <location>
        <begin position="298"/>
        <end position="347"/>
    </location>
</feature>
<name>A0AAD4Q1I2_9EURO</name>
<organism evidence="2 3">
    <name type="scientific">Talaromyces proteolyticus</name>
    <dbReference type="NCBI Taxonomy" id="1131652"/>
    <lineage>
        <taxon>Eukaryota</taxon>
        <taxon>Fungi</taxon>
        <taxon>Dikarya</taxon>
        <taxon>Ascomycota</taxon>
        <taxon>Pezizomycotina</taxon>
        <taxon>Eurotiomycetes</taxon>
        <taxon>Eurotiomycetidae</taxon>
        <taxon>Eurotiales</taxon>
        <taxon>Trichocomaceae</taxon>
        <taxon>Talaromyces</taxon>
        <taxon>Talaromyces sect. Bacilispori</taxon>
    </lineage>
</organism>
<evidence type="ECO:0000256" key="1">
    <source>
        <dbReference type="SAM" id="MobiDB-lite"/>
    </source>
</evidence>
<comment type="caution">
    <text evidence="2">The sequence shown here is derived from an EMBL/GenBank/DDBJ whole genome shotgun (WGS) entry which is preliminary data.</text>
</comment>
<dbReference type="GeneID" id="70249295"/>
<evidence type="ECO:0000313" key="3">
    <source>
        <dbReference type="Proteomes" id="UP001201262"/>
    </source>
</evidence>
<evidence type="ECO:0008006" key="4">
    <source>
        <dbReference type="Google" id="ProtNLM"/>
    </source>
</evidence>
<dbReference type="Proteomes" id="UP001201262">
    <property type="component" value="Unassembled WGS sequence"/>
</dbReference>
<dbReference type="AlphaFoldDB" id="A0AAD4Q1I2"/>
<feature type="compositionally biased region" description="Basic residues" evidence="1">
    <location>
        <begin position="318"/>
        <end position="330"/>
    </location>
</feature>
<protein>
    <recommendedName>
        <fullName evidence="4">BTB domain-containing protein</fullName>
    </recommendedName>
</protein>
<dbReference type="EMBL" id="JAJTJA010000005">
    <property type="protein sequence ID" value="KAH8698744.1"/>
    <property type="molecule type" value="Genomic_DNA"/>
</dbReference>
<gene>
    <name evidence="2" type="ORF">BGW36DRAFT_406644</name>
</gene>
<dbReference type="PANTHER" id="PTHR37538">
    <property type="entry name" value="BTB DOMAIN-CONTAINING PROTEIN"/>
    <property type="match status" value="1"/>
</dbReference>
<reference evidence="2" key="1">
    <citation type="submission" date="2021-12" db="EMBL/GenBank/DDBJ databases">
        <title>Convergent genome expansion in fungi linked to evolution of root-endophyte symbiosis.</title>
        <authorList>
            <consortium name="DOE Joint Genome Institute"/>
            <person name="Ke Y.-H."/>
            <person name="Bonito G."/>
            <person name="Liao H.-L."/>
            <person name="Looney B."/>
            <person name="Rojas-Flechas A."/>
            <person name="Nash J."/>
            <person name="Hameed K."/>
            <person name="Schadt C."/>
            <person name="Martin F."/>
            <person name="Crous P.W."/>
            <person name="Miettinen O."/>
            <person name="Magnuson J.K."/>
            <person name="Labbe J."/>
            <person name="Jacobson D."/>
            <person name="Doktycz M.J."/>
            <person name="Veneault-Fourrey C."/>
            <person name="Kuo A."/>
            <person name="Mondo S."/>
            <person name="Calhoun S."/>
            <person name="Riley R."/>
            <person name="Ohm R."/>
            <person name="LaButti K."/>
            <person name="Andreopoulos B."/>
            <person name="Pangilinan J."/>
            <person name="Nolan M."/>
            <person name="Tritt A."/>
            <person name="Clum A."/>
            <person name="Lipzen A."/>
            <person name="Daum C."/>
            <person name="Barry K."/>
            <person name="Grigoriev I.V."/>
            <person name="Vilgalys R."/>
        </authorList>
    </citation>
    <scope>NUCLEOTIDE SEQUENCE</scope>
    <source>
        <strain evidence="2">PMI_201</strain>
    </source>
</reference>
<keyword evidence="3" id="KW-1185">Reference proteome</keyword>
<accession>A0AAD4Q1I2</accession>
<evidence type="ECO:0000313" key="2">
    <source>
        <dbReference type="EMBL" id="KAH8698744.1"/>
    </source>
</evidence>
<feature type="region of interest" description="Disordered" evidence="1">
    <location>
        <begin position="243"/>
        <end position="262"/>
    </location>
</feature>